<feature type="region of interest" description="Disordered" evidence="5">
    <location>
        <begin position="85"/>
        <end position="124"/>
    </location>
</feature>
<dbReference type="GeneID" id="81423141"/>
<dbReference type="GO" id="GO:0071949">
    <property type="term" value="F:FAD binding"/>
    <property type="evidence" value="ECO:0007669"/>
    <property type="project" value="InterPro"/>
</dbReference>
<dbReference type="Gene3D" id="3.40.30.120">
    <property type="match status" value="1"/>
</dbReference>
<dbReference type="AlphaFoldDB" id="A0A9W9IFW6"/>
<dbReference type="GO" id="GO:0016709">
    <property type="term" value="F:oxidoreductase activity, acting on paired donors, with incorporation or reduction of molecular oxygen, NAD(P)H as one donor, and incorporation of one atom of oxygen"/>
    <property type="evidence" value="ECO:0007669"/>
    <property type="project" value="UniProtKB-ARBA"/>
</dbReference>
<dbReference type="Gene3D" id="3.50.50.60">
    <property type="entry name" value="FAD/NAD(P)-binding domain"/>
    <property type="match status" value="1"/>
</dbReference>
<evidence type="ECO:0000313" key="8">
    <source>
        <dbReference type="EMBL" id="KAJ5175963.1"/>
    </source>
</evidence>
<dbReference type="OrthoDB" id="2690153at2759"/>
<dbReference type="PANTHER" id="PTHR43004">
    <property type="entry name" value="TRK SYSTEM POTASSIUM UPTAKE PROTEIN"/>
    <property type="match status" value="1"/>
</dbReference>
<reference evidence="8" key="1">
    <citation type="submission" date="2022-11" db="EMBL/GenBank/DDBJ databases">
        <authorList>
            <person name="Petersen C."/>
        </authorList>
    </citation>
    <scope>NUCLEOTIDE SEQUENCE</scope>
    <source>
        <strain evidence="8">IBT 26290</strain>
    </source>
</reference>
<dbReference type="InterPro" id="IPR002938">
    <property type="entry name" value="FAD-bd"/>
</dbReference>
<evidence type="ECO:0000256" key="3">
    <source>
        <dbReference type="ARBA" id="ARBA00022827"/>
    </source>
</evidence>
<dbReference type="InterPro" id="IPR036188">
    <property type="entry name" value="FAD/NAD-bd_sf"/>
</dbReference>
<keyword evidence="6" id="KW-0732">Signal</keyword>
<comment type="caution">
    <text evidence="8">The sequence shown here is derived from an EMBL/GenBank/DDBJ whole genome shotgun (WGS) entry which is preliminary data.</text>
</comment>
<keyword evidence="3" id="KW-0274">FAD</keyword>
<feature type="signal peptide" evidence="6">
    <location>
        <begin position="1"/>
        <end position="22"/>
    </location>
</feature>
<dbReference type="SUPFAM" id="SSF51905">
    <property type="entry name" value="FAD/NAD(P)-binding domain"/>
    <property type="match status" value="1"/>
</dbReference>
<protein>
    <recommendedName>
        <fullName evidence="7">FAD-binding domain-containing protein</fullName>
    </recommendedName>
</protein>
<dbReference type="Gene3D" id="3.30.9.10">
    <property type="entry name" value="D-Amino Acid Oxidase, subunit A, domain 2"/>
    <property type="match status" value="1"/>
</dbReference>
<feature type="compositionally biased region" description="Basic and acidic residues" evidence="5">
    <location>
        <begin position="95"/>
        <end position="121"/>
    </location>
</feature>
<evidence type="ECO:0000259" key="7">
    <source>
        <dbReference type="Pfam" id="PF01494"/>
    </source>
</evidence>
<dbReference type="RefSeq" id="XP_056547571.1">
    <property type="nucleotide sequence ID" value="XM_056683965.1"/>
</dbReference>
<keyword evidence="2" id="KW-0285">Flavoprotein</keyword>
<gene>
    <name evidence="8" type="ORF">N7482_001840</name>
</gene>
<organism evidence="8 9">
    <name type="scientific">Penicillium canariense</name>
    <dbReference type="NCBI Taxonomy" id="189055"/>
    <lineage>
        <taxon>Eukaryota</taxon>
        <taxon>Fungi</taxon>
        <taxon>Dikarya</taxon>
        <taxon>Ascomycota</taxon>
        <taxon>Pezizomycotina</taxon>
        <taxon>Eurotiomycetes</taxon>
        <taxon>Eurotiomycetidae</taxon>
        <taxon>Eurotiales</taxon>
        <taxon>Aspergillaceae</taxon>
        <taxon>Penicillium</taxon>
    </lineage>
</organism>
<evidence type="ECO:0000256" key="6">
    <source>
        <dbReference type="SAM" id="SignalP"/>
    </source>
</evidence>
<feature type="chain" id="PRO_5040804798" description="FAD-binding domain-containing protein" evidence="6">
    <location>
        <begin position="23"/>
        <end position="539"/>
    </location>
</feature>
<dbReference type="PRINTS" id="PR00420">
    <property type="entry name" value="RNGMNOXGNASE"/>
</dbReference>
<dbReference type="Pfam" id="PF21274">
    <property type="entry name" value="Rng_hyd_C"/>
    <property type="match status" value="1"/>
</dbReference>
<proteinExistence type="predicted"/>
<evidence type="ECO:0000256" key="1">
    <source>
        <dbReference type="ARBA" id="ARBA00001974"/>
    </source>
</evidence>
<accession>A0A9W9IFW6</accession>
<reference evidence="8" key="2">
    <citation type="journal article" date="2023" name="IMA Fungus">
        <title>Comparative genomic study of the Penicillium genus elucidates a diverse pangenome and 15 lateral gene transfer events.</title>
        <authorList>
            <person name="Petersen C."/>
            <person name="Sorensen T."/>
            <person name="Nielsen M.R."/>
            <person name="Sondergaard T.E."/>
            <person name="Sorensen J.L."/>
            <person name="Fitzpatrick D.A."/>
            <person name="Frisvad J.C."/>
            <person name="Nielsen K.L."/>
        </authorList>
    </citation>
    <scope>NUCLEOTIDE SEQUENCE</scope>
    <source>
        <strain evidence="8">IBT 26290</strain>
    </source>
</reference>
<dbReference type="PANTHER" id="PTHR43004:SF19">
    <property type="entry name" value="BINDING MONOOXYGENASE, PUTATIVE (JCVI)-RELATED"/>
    <property type="match status" value="1"/>
</dbReference>
<keyword evidence="4" id="KW-0560">Oxidoreductase</keyword>
<comment type="cofactor">
    <cofactor evidence="1">
        <name>FAD</name>
        <dbReference type="ChEBI" id="CHEBI:57692"/>
    </cofactor>
</comment>
<evidence type="ECO:0000256" key="5">
    <source>
        <dbReference type="SAM" id="MobiDB-lite"/>
    </source>
</evidence>
<dbReference type="Pfam" id="PF01494">
    <property type="entry name" value="FAD_binding_3"/>
    <property type="match status" value="1"/>
</dbReference>
<dbReference type="EMBL" id="JAPQKN010000001">
    <property type="protein sequence ID" value="KAJ5175963.1"/>
    <property type="molecule type" value="Genomic_DNA"/>
</dbReference>
<feature type="domain" description="FAD-binding" evidence="7">
    <location>
        <begin position="8"/>
        <end position="357"/>
    </location>
</feature>
<evidence type="ECO:0000256" key="2">
    <source>
        <dbReference type="ARBA" id="ARBA00022630"/>
    </source>
</evidence>
<name>A0A9W9IFW6_9EURO</name>
<evidence type="ECO:0000313" key="9">
    <source>
        <dbReference type="Proteomes" id="UP001149163"/>
    </source>
</evidence>
<dbReference type="Proteomes" id="UP001149163">
    <property type="component" value="Unassembled WGS sequence"/>
</dbReference>
<sequence length="539" mass="59825">MSFTTNQPVIVVGASLVGLSAALCLASHQVPTIVLEKHSGVSRHPRAIGFTSRTMEIYRSLGIENKDPAPEDFVLERAHVESLTGHWHDSSSWSDTERRPKSEKAQEKSAKAQVPRKEYSVERGSAIPQDKLEPILEAFAREHGADIRRQHKLLRVDQDQSGVTATVTDAEGNEHIIQGSYLIAADGNRSTVRDLLQIPRNGRGYMQTLSSVLFRAPLEQWTKGIVQFDIEQPDLKAFLASYSDGRWALMFKDDIDRDEPALRAAIYQAVGQPDFPLEIITTGRWELTALVADTFRSGRVFLAGDAAHTLPPNRGGYGANTGIHDVHNLAWKLADVLFGKSSPDLLDTYDAERRPVALLRHDQIFVRADYKVHLDLATPAGQKIDDDAMEFGQIYLSKGIIGANDGMPRAKKPDEWRGQPGTHMPHFWVLKNGERIPTLDILDQKSWTLVAEADEWSDAVSCVRENSSISLRFVQFGKSVQLIQQNDFQQSFGVSRYGAALIRPDGYVAWRIAEAPLDAAVTLNEVLSRVAFRAAGCGN</sequence>
<evidence type="ECO:0000256" key="4">
    <source>
        <dbReference type="ARBA" id="ARBA00023002"/>
    </source>
</evidence>
<dbReference type="InterPro" id="IPR050641">
    <property type="entry name" value="RIFMO-like"/>
</dbReference>
<keyword evidence="9" id="KW-1185">Reference proteome</keyword>